<feature type="region of interest" description="Disordered" evidence="6">
    <location>
        <begin position="340"/>
        <end position="367"/>
    </location>
</feature>
<evidence type="ECO:0000313" key="8">
    <source>
        <dbReference type="EMBL" id="BAY83034.1"/>
    </source>
</evidence>
<dbReference type="CDD" id="cd06580">
    <property type="entry name" value="TM_PBP1_transp_TpRbsC_like"/>
    <property type="match status" value="1"/>
</dbReference>
<evidence type="ECO:0000313" key="9">
    <source>
        <dbReference type="Proteomes" id="UP000218418"/>
    </source>
</evidence>
<dbReference type="Pfam" id="PF02653">
    <property type="entry name" value="BPD_transp_2"/>
    <property type="match status" value="1"/>
</dbReference>
<dbReference type="GO" id="GO:0022857">
    <property type="term" value="F:transmembrane transporter activity"/>
    <property type="evidence" value="ECO:0007669"/>
    <property type="project" value="InterPro"/>
</dbReference>
<dbReference type="InterPro" id="IPR001851">
    <property type="entry name" value="ABC_transp_permease"/>
</dbReference>
<evidence type="ECO:0000256" key="7">
    <source>
        <dbReference type="SAM" id="Phobius"/>
    </source>
</evidence>
<evidence type="ECO:0000256" key="1">
    <source>
        <dbReference type="ARBA" id="ARBA00004651"/>
    </source>
</evidence>
<dbReference type="Proteomes" id="UP000218418">
    <property type="component" value="Chromosome"/>
</dbReference>
<feature type="transmembrane region" description="Helical" evidence="7">
    <location>
        <begin position="313"/>
        <end position="336"/>
    </location>
</feature>
<accession>A0A1Z4LPE1</accession>
<evidence type="ECO:0000256" key="6">
    <source>
        <dbReference type="SAM" id="MobiDB-lite"/>
    </source>
</evidence>
<keyword evidence="9" id="KW-1185">Reference proteome</keyword>
<feature type="transmembrane region" description="Helical" evidence="7">
    <location>
        <begin position="14"/>
        <end position="39"/>
    </location>
</feature>
<keyword evidence="2" id="KW-1003">Cell membrane</keyword>
<evidence type="ECO:0000256" key="2">
    <source>
        <dbReference type="ARBA" id="ARBA00022475"/>
    </source>
</evidence>
<feature type="transmembrane region" description="Helical" evidence="7">
    <location>
        <begin position="89"/>
        <end position="106"/>
    </location>
</feature>
<proteinExistence type="predicted"/>
<feature type="transmembrane region" description="Helical" evidence="7">
    <location>
        <begin position="59"/>
        <end position="77"/>
    </location>
</feature>
<reference evidence="8 9" key="1">
    <citation type="submission" date="2017-06" db="EMBL/GenBank/DDBJ databases">
        <title>Genome sequencing of cyanobaciteial culture collection at National Institute for Environmental Studies (NIES).</title>
        <authorList>
            <person name="Hirose Y."/>
            <person name="Shimura Y."/>
            <person name="Fujisawa T."/>
            <person name="Nakamura Y."/>
            <person name="Kawachi M."/>
        </authorList>
    </citation>
    <scope>NUCLEOTIDE SEQUENCE [LARGE SCALE GENOMIC DNA]</scope>
    <source>
        <strain evidence="8 9">NIES-267</strain>
    </source>
</reference>
<feature type="transmembrane region" description="Helical" evidence="7">
    <location>
        <begin position="142"/>
        <end position="160"/>
    </location>
</feature>
<feature type="transmembrane region" description="Helical" evidence="7">
    <location>
        <begin position="230"/>
        <end position="253"/>
    </location>
</feature>
<keyword evidence="4 7" id="KW-1133">Transmembrane helix</keyword>
<feature type="transmembrane region" description="Helical" evidence="7">
    <location>
        <begin position="189"/>
        <end position="209"/>
    </location>
</feature>
<sequence length="367" mass="38663">MNNRLSRCSVLKSFSPIIAIGLALIVGAILILIAGANPITAYTALFQESLFDYYGFGNTLTRMTPLLFTSLGVLIALKAGQFNIGGEGQIYLGALGSTLVGLYIQVPAFIHIPLGLFVGFVFGAIWGLIPGYLKAIKGVNEVITTLLLNYIAVNLISYLVQNPLKAENAPSPYSELIAKSAQLPILPGGLANAGIVLGLLVALILWILLQRTPLGYQITAVGFNPIASNYAGISVKLTIMLVMILAGGLAGLAGSCEVMGLRYRLFEEVSPGYGFDAIAIAFLSRGKVLGVVLASFFFAALRSGANIMQRSAGVPVTVVFAIQGLTVLFIAIGLALENREGERGRGGDGEIGRWGDKGRGGRGGRKE</sequence>
<evidence type="ECO:0000256" key="5">
    <source>
        <dbReference type="ARBA" id="ARBA00023136"/>
    </source>
</evidence>
<feature type="transmembrane region" description="Helical" evidence="7">
    <location>
        <begin position="112"/>
        <end position="133"/>
    </location>
</feature>
<gene>
    <name evidence="8" type="ORF">NIES267_25200</name>
</gene>
<dbReference type="EMBL" id="AP018227">
    <property type="protein sequence ID" value="BAY83034.1"/>
    <property type="molecule type" value="Genomic_DNA"/>
</dbReference>
<name>A0A1Z4LPE1_9CYAN</name>
<evidence type="ECO:0000256" key="4">
    <source>
        <dbReference type="ARBA" id="ARBA00022989"/>
    </source>
</evidence>
<dbReference type="PANTHER" id="PTHR47089">
    <property type="entry name" value="ABC TRANSPORTER, PERMEASE PROTEIN"/>
    <property type="match status" value="1"/>
</dbReference>
<dbReference type="GO" id="GO:0005886">
    <property type="term" value="C:plasma membrane"/>
    <property type="evidence" value="ECO:0007669"/>
    <property type="project" value="UniProtKB-SubCell"/>
</dbReference>
<organism evidence="8 9">
    <name type="scientific">Calothrix parasitica NIES-267</name>
    <dbReference type="NCBI Taxonomy" id="1973488"/>
    <lineage>
        <taxon>Bacteria</taxon>
        <taxon>Bacillati</taxon>
        <taxon>Cyanobacteriota</taxon>
        <taxon>Cyanophyceae</taxon>
        <taxon>Nostocales</taxon>
        <taxon>Calotrichaceae</taxon>
        <taxon>Calothrix</taxon>
    </lineage>
</organism>
<dbReference type="PANTHER" id="PTHR47089:SF1">
    <property type="entry name" value="GUANOSINE ABC TRANSPORTER PERMEASE PROTEIN NUPP"/>
    <property type="match status" value="1"/>
</dbReference>
<comment type="subcellular location">
    <subcellularLocation>
        <location evidence="1">Cell membrane</location>
        <topology evidence="1">Multi-pass membrane protein</topology>
    </subcellularLocation>
</comment>
<feature type="transmembrane region" description="Helical" evidence="7">
    <location>
        <begin position="273"/>
        <end position="301"/>
    </location>
</feature>
<evidence type="ECO:0000256" key="3">
    <source>
        <dbReference type="ARBA" id="ARBA00022692"/>
    </source>
</evidence>
<keyword evidence="3 7" id="KW-0812">Transmembrane</keyword>
<dbReference type="AlphaFoldDB" id="A0A1Z4LPE1"/>
<keyword evidence="5 7" id="KW-0472">Membrane</keyword>
<protein>
    <submittedName>
        <fullName evidence="8">Inner-membrane translocator</fullName>
    </submittedName>
</protein>